<evidence type="ECO:0000256" key="2">
    <source>
        <dbReference type="ARBA" id="ARBA00022448"/>
    </source>
</evidence>
<comment type="similarity">
    <text evidence="7 8">Belongs to the SFT2 family.</text>
</comment>
<dbReference type="GO" id="GO:0016020">
    <property type="term" value="C:membrane"/>
    <property type="evidence" value="ECO:0007669"/>
    <property type="project" value="UniProtKB-SubCell"/>
</dbReference>
<organism evidence="9 10">
    <name type="scientific">Plasmodium reichenowi</name>
    <dbReference type="NCBI Taxonomy" id="5854"/>
    <lineage>
        <taxon>Eukaryota</taxon>
        <taxon>Sar</taxon>
        <taxon>Alveolata</taxon>
        <taxon>Apicomplexa</taxon>
        <taxon>Aconoidasida</taxon>
        <taxon>Haemosporida</taxon>
        <taxon>Plasmodiidae</taxon>
        <taxon>Plasmodium</taxon>
        <taxon>Plasmodium (Laverania)</taxon>
    </lineage>
</organism>
<dbReference type="GO" id="GO:0012505">
    <property type="term" value="C:endomembrane system"/>
    <property type="evidence" value="ECO:0007669"/>
    <property type="project" value="UniProtKB-ARBA"/>
</dbReference>
<accession>A0A060RXI5</accession>
<dbReference type="VEuPathDB" id="PlasmoDB:PRG01_1323900"/>
<dbReference type="VEuPathDB" id="PlasmoDB:PRCDC_1320800"/>
<dbReference type="GO" id="GO:0015031">
    <property type="term" value="P:protein transport"/>
    <property type="evidence" value="ECO:0007669"/>
    <property type="project" value="UniProtKB-KW"/>
</dbReference>
<evidence type="ECO:0000256" key="5">
    <source>
        <dbReference type="ARBA" id="ARBA00022989"/>
    </source>
</evidence>
<dbReference type="PhylomeDB" id="A0A060RXI5"/>
<dbReference type="PANTHER" id="PTHR23137">
    <property type="entry name" value="VESICLE TRANSPORT PROTEIN-RELATED"/>
    <property type="match status" value="1"/>
</dbReference>
<comment type="subcellular location">
    <subcellularLocation>
        <location evidence="1 8">Membrane</location>
        <topology evidence="1 8">Multi-pass membrane protein</topology>
    </subcellularLocation>
</comment>
<dbReference type="Pfam" id="PF04178">
    <property type="entry name" value="Got1"/>
    <property type="match status" value="1"/>
</dbReference>
<dbReference type="InterPro" id="IPR007305">
    <property type="entry name" value="Vesicle_transpt_Got1/SFT2"/>
</dbReference>
<feature type="transmembrane region" description="Helical" evidence="8">
    <location>
        <begin position="204"/>
        <end position="224"/>
    </location>
</feature>
<proteinExistence type="inferred from homology"/>
<evidence type="ECO:0000256" key="8">
    <source>
        <dbReference type="RuleBase" id="RU363111"/>
    </source>
</evidence>
<feature type="transmembrane region" description="Helical" evidence="8">
    <location>
        <begin position="117"/>
        <end position="142"/>
    </location>
</feature>
<keyword evidence="2 8" id="KW-0813">Transport</keyword>
<dbReference type="PANTHER" id="PTHR23137:SF36">
    <property type="entry name" value="VESICLE TRANSPORT PROTEIN SFT2C"/>
    <property type="match status" value="1"/>
</dbReference>
<keyword evidence="6 8" id="KW-0472">Membrane</keyword>
<reference evidence="9" key="2">
    <citation type="submission" date="2014-05" db="EMBL/GenBank/DDBJ databases">
        <title>The genome sequences of chimpanzee malaria parasites reveal the path to human adaptation.</title>
        <authorList>
            <person name="Otto T.D."/>
            <person name="Rayner J.C."/>
            <person name="Boehme U."/>
            <person name="Pain A."/>
            <person name="Spottiswoode N."/>
            <person name="Sanders M."/>
            <person name="Quail M."/>
            <person name="Ollomo B."/>
            <person name="Renaud F."/>
            <person name="Thomas A.W."/>
            <person name="Prugnolle F."/>
            <person name="Conway D.J."/>
            <person name="Newbold C."/>
            <person name="Berriman M."/>
        </authorList>
    </citation>
    <scope>NUCLEOTIDE SEQUENCE [LARGE SCALE GENOMIC DNA]</scope>
    <source>
        <strain evidence="9">CDC</strain>
    </source>
</reference>
<dbReference type="SUPFAM" id="SSF103473">
    <property type="entry name" value="MFS general substrate transporter"/>
    <property type="match status" value="1"/>
</dbReference>
<dbReference type="Proteomes" id="UP000027581">
    <property type="component" value="Unassembled WGS sequence"/>
</dbReference>
<dbReference type="GO" id="GO:0016192">
    <property type="term" value="P:vesicle-mediated transport"/>
    <property type="evidence" value="ECO:0007669"/>
    <property type="project" value="InterPro"/>
</dbReference>
<sequence>MGENKFDGLSFFENNEFQNMNFIRGSMDNNRNEEEKGLIQKAIDLSKKGAETLQKGLKETLGKNNINDGASMVSNSTTAESGSMFSNFPLFNNNNQNRENETSSFFAFTTLVSYKNFPLFCILFGISVLFMILSFFTLPMIVITPRQFGFFFTVSSICFVSSLAFLKGFSNLYHHLMEKQRLPFTTAYILSLVSTLYFTLINPLYLLALITSVIQMLALISFLVEQEPSKCLLMLFILMLKIYLEEAILQIYPFKVKNMKTYIIFDILY</sequence>
<keyword evidence="4 8" id="KW-0653">Protein transport</keyword>
<dbReference type="AlphaFoldDB" id="A0A060RXI5"/>
<comment type="caution">
    <text evidence="8">Lacks conserved residue(s) required for the propagation of feature annotation.</text>
</comment>
<gene>
    <name evidence="9" type="ORF">PRCDC_1320800</name>
</gene>
<reference evidence="9" key="1">
    <citation type="submission" date="2014-01" db="EMBL/GenBank/DDBJ databases">
        <authorList>
            <person name="Aslett M."/>
        </authorList>
    </citation>
    <scope>NUCLEOTIDE SEQUENCE</scope>
    <source>
        <strain evidence="9">CDC</strain>
    </source>
</reference>
<keyword evidence="5 8" id="KW-1133">Transmembrane helix</keyword>
<keyword evidence="10" id="KW-1185">Reference proteome</keyword>
<evidence type="ECO:0000256" key="3">
    <source>
        <dbReference type="ARBA" id="ARBA00022692"/>
    </source>
</evidence>
<evidence type="ECO:0000313" key="10">
    <source>
        <dbReference type="Proteomes" id="UP000027581"/>
    </source>
</evidence>
<feature type="transmembrane region" description="Helical" evidence="8">
    <location>
        <begin position="148"/>
        <end position="169"/>
    </location>
</feature>
<dbReference type="InterPro" id="IPR011691">
    <property type="entry name" value="Vesicle_transpt_SFT2"/>
</dbReference>
<evidence type="ECO:0000256" key="4">
    <source>
        <dbReference type="ARBA" id="ARBA00022927"/>
    </source>
</evidence>
<dbReference type="InterPro" id="IPR036259">
    <property type="entry name" value="MFS_trans_sf"/>
</dbReference>
<dbReference type="GO" id="GO:0005737">
    <property type="term" value="C:cytoplasm"/>
    <property type="evidence" value="ECO:0007669"/>
    <property type="project" value="UniProtKB-ARBA"/>
</dbReference>
<evidence type="ECO:0000256" key="6">
    <source>
        <dbReference type="ARBA" id="ARBA00023136"/>
    </source>
</evidence>
<keyword evidence="3 8" id="KW-0812">Transmembrane</keyword>
<evidence type="ECO:0000313" key="9">
    <source>
        <dbReference type="EMBL" id="CDO66012.1"/>
    </source>
</evidence>
<feature type="transmembrane region" description="Helical" evidence="8">
    <location>
        <begin position="181"/>
        <end position="198"/>
    </location>
</feature>
<evidence type="ECO:0000256" key="7">
    <source>
        <dbReference type="ARBA" id="ARBA00025800"/>
    </source>
</evidence>
<dbReference type="EMBL" id="HG810774">
    <property type="protein sequence ID" value="CDO66012.1"/>
    <property type="molecule type" value="Genomic_DNA"/>
</dbReference>
<comment type="function">
    <text evidence="8">May be involved in fusion of retrograde transport vesicles derived from an endocytic compartment with the Golgi complex.</text>
</comment>
<protein>
    <recommendedName>
        <fullName evidence="8">Vesicle transport protein</fullName>
    </recommendedName>
</protein>
<name>A0A060RXI5_PLARE</name>
<feature type="transmembrane region" description="Helical" evidence="8">
    <location>
        <begin position="231"/>
        <end position="252"/>
    </location>
</feature>
<evidence type="ECO:0000256" key="1">
    <source>
        <dbReference type="ARBA" id="ARBA00004141"/>
    </source>
</evidence>